<proteinExistence type="predicted"/>
<dbReference type="Proteomes" id="UP000002279">
    <property type="component" value="Chromosome 1"/>
</dbReference>
<dbReference type="GeneTree" id="ENSGT00390000007364"/>
<evidence type="ECO:0000313" key="2">
    <source>
        <dbReference type="Ensembl" id="ENSOANP00000041838.1"/>
    </source>
</evidence>
<evidence type="ECO:0008006" key="4">
    <source>
        <dbReference type="Google" id="ProtNLM"/>
    </source>
</evidence>
<evidence type="ECO:0000313" key="3">
    <source>
        <dbReference type="Proteomes" id="UP000002279"/>
    </source>
</evidence>
<gene>
    <name evidence="2" type="primary">FAIM</name>
</gene>
<dbReference type="InParanoid" id="A0A6I8NL27"/>
<feature type="compositionally biased region" description="Basic and acidic residues" evidence="1">
    <location>
        <begin position="54"/>
        <end position="70"/>
    </location>
</feature>
<dbReference type="FunFam" id="2.40.128.180:FF:000001">
    <property type="entry name" value="Fas apoptotic inhibitory molecule 1"/>
    <property type="match status" value="1"/>
</dbReference>
<dbReference type="Pfam" id="PF06905">
    <property type="entry name" value="FAIM1"/>
    <property type="match status" value="1"/>
</dbReference>
<accession>A0A6I8NL27</accession>
<evidence type="ECO:0000256" key="1">
    <source>
        <dbReference type="SAM" id="MobiDB-lite"/>
    </source>
</evidence>
<dbReference type="InterPro" id="IPR010695">
    <property type="entry name" value="FAIM1"/>
</dbReference>
<dbReference type="GO" id="GO:1902042">
    <property type="term" value="P:negative regulation of extrinsic apoptotic signaling pathway via death domain receptors"/>
    <property type="evidence" value="ECO:0000318"/>
    <property type="project" value="GO_Central"/>
</dbReference>
<dbReference type="PANTHER" id="PTHR13088">
    <property type="entry name" value="FAS APOPTOTIC INHIBITORY MOLECULE FAIM"/>
    <property type="match status" value="1"/>
</dbReference>
<name>A0A6I8NL27_ORNAN</name>
<feature type="compositionally biased region" description="Pro residues" evidence="1">
    <location>
        <begin position="327"/>
        <end position="337"/>
    </location>
</feature>
<protein>
    <recommendedName>
        <fullName evidence="4">Fas apoptotic inhibitory molecule</fullName>
    </recommendedName>
</protein>
<feature type="compositionally biased region" description="Basic and acidic residues" evidence="1">
    <location>
        <begin position="81"/>
        <end position="95"/>
    </location>
</feature>
<organism evidence="2 3">
    <name type="scientific">Ornithorhynchus anatinus</name>
    <name type="common">Duckbill platypus</name>
    <dbReference type="NCBI Taxonomy" id="9258"/>
    <lineage>
        <taxon>Eukaryota</taxon>
        <taxon>Metazoa</taxon>
        <taxon>Chordata</taxon>
        <taxon>Craniata</taxon>
        <taxon>Vertebrata</taxon>
        <taxon>Euteleostomi</taxon>
        <taxon>Mammalia</taxon>
        <taxon>Monotremata</taxon>
        <taxon>Ornithorhynchidae</taxon>
        <taxon>Ornithorhynchus</taxon>
    </lineage>
</organism>
<dbReference type="Gene3D" id="2.40.128.180">
    <property type="match status" value="2"/>
</dbReference>
<reference evidence="2 3" key="1">
    <citation type="journal article" date="2008" name="Nature">
        <title>Genome analysis of the platypus reveals unique signatures of evolution.</title>
        <authorList>
            <person name="Warren W.C."/>
            <person name="Hillier L.W."/>
            <person name="Marshall Graves J.A."/>
            <person name="Birney E."/>
            <person name="Ponting C.P."/>
            <person name="Grutzner F."/>
            <person name="Belov K."/>
            <person name="Miller W."/>
            <person name="Clarke L."/>
            <person name="Chinwalla A.T."/>
            <person name="Yang S.P."/>
            <person name="Heger A."/>
            <person name="Locke D.P."/>
            <person name="Miethke P."/>
            <person name="Waters P.D."/>
            <person name="Veyrunes F."/>
            <person name="Fulton L."/>
            <person name="Fulton B."/>
            <person name="Graves T."/>
            <person name="Wallis J."/>
            <person name="Puente X.S."/>
            <person name="Lopez-Otin C."/>
            <person name="Ordonez G.R."/>
            <person name="Eichler E.E."/>
            <person name="Chen L."/>
            <person name="Cheng Z."/>
            <person name="Deakin J.E."/>
            <person name="Alsop A."/>
            <person name="Thompson K."/>
            <person name="Kirby P."/>
            <person name="Papenfuss A.T."/>
            <person name="Wakefield M.J."/>
            <person name="Olender T."/>
            <person name="Lancet D."/>
            <person name="Huttley G.A."/>
            <person name="Smit A.F."/>
            <person name="Pask A."/>
            <person name="Temple-Smith P."/>
            <person name="Batzer M.A."/>
            <person name="Walker J.A."/>
            <person name="Konkel M.K."/>
            <person name="Harris R.S."/>
            <person name="Whittington C.M."/>
            <person name="Wong E.S."/>
            <person name="Gemmell N.J."/>
            <person name="Buschiazzo E."/>
            <person name="Vargas Jentzsch I.M."/>
            <person name="Merkel A."/>
            <person name="Schmitz J."/>
            <person name="Zemann A."/>
            <person name="Churakov G."/>
            <person name="Kriegs J.O."/>
            <person name="Brosius J."/>
            <person name="Murchison E.P."/>
            <person name="Sachidanandam R."/>
            <person name="Smith C."/>
            <person name="Hannon G.J."/>
            <person name="Tsend-Ayush E."/>
            <person name="McMillan D."/>
            <person name="Attenborough R."/>
            <person name="Rens W."/>
            <person name="Ferguson-Smith M."/>
            <person name="Lefevre C.M."/>
            <person name="Sharp J.A."/>
            <person name="Nicholas K.R."/>
            <person name="Ray D.A."/>
            <person name="Kube M."/>
            <person name="Reinhardt R."/>
            <person name="Pringle T.H."/>
            <person name="Taylor J."/>
            <person name="Jones R.C."/>
            <person name="Nixon B."/>
            <person name="Dacheux J.L."/>
            <person name="Niwa H."/>
            <person name="Sekita Y."/>
            <person name="Huang X."/>
            <person name="Stark A."/>
            <person name="Kheradpour P."/>
            <person name="Kellis M."/>
            <person name="Flicek P."/>
            <person name="Chen Y."/>
            <person name="Webber C."/>
            <person name="Hardison R."/>
            <person name="Nelson J."/>
            <person name="Hallsworth-Pepin K."/>
            <person name="Delehaunty K."/>
            <person name="Markovic C."/>
            <person name="Minx P."/>
            <person name="Feng Y."/>
            <person name="Kremitzki C."/>
            <person name="Mitreva M."/>
            <person name="Glasscock J."/>
            <person name="Wylie T."/>
            <person name="Wohldmann P."/>
            <person name="Thiru P."/>
            <person name="Nhan M.N."/>
            <person name="Pohl C.S."/>
            <person name="Smith S.M."/>
            <person name="Hou S."/>
            <person name="Nefedov M."/>
            <person name="de Jong P.J."/>
            <person name="Renfree M.B."/>
            <person name="Mardis E.R."/>
            <person name="Wilson R.K."/>
        </authorList>
    </citation>
    <scope>NUCLEOTIDE SEQUENCE [LARGE SCALE GENOMIC DNA]</scope>
    <source>
        <strain evidence="2 3">Glennie</strain>
    </source>
</reference>
<feature type="compositionally biased region" description="Low complexity" evidence="1">
    <location>
        <begin position="338"/>
        <end position="353"/>
    </location>
</feature>
<sequence length="372" mass="39643">MNGWMTRALGPGPQGIDAAALLPHRPLGALLAALRRDVIPGVVVRLRGRRGGHCGRERPETGDPRPETRDPSPSPPTGRAAAEEKGRASPRDQLGRRGVSPGRAPRSRRDAMGDLVAVWEVALSDGVHKIEFEHGTTSGKRVVYVDGKEAIRREWLFKLVGKETFRVGAAQTKASISIDAVSGFAYEYTLEIDGKSLKKHREDRSRTTHTWLLHLDGLDWRVVLEKDTMDVWCNGQKMETAGEFVDDGTETHFSVGSHDCYIKAVPASPSPGPPNPQSRLPGPTGPGLPFPWASKPTGLAPGALRSGPPLPLGLQTHRAGSRGPQVPASPSPGPPNPQSRLPGPTGLGLPFPLASKPTGLAPGPSDPGLPFP</sequence>
<dbReference type="Bgee" id="ENSOANG00000042267">
    <property type="expression patterns" value="Expressed in fibroblast and 8 other cell types or tissues"/>
</dbReference>
<reference evidence="2" key="3">
    <citation type="submission" date="2025-09" db="UniProtKB">
        <authorList>
            <consortium name="Ensembl"/>
        </authorList>
    </citation>
    <scope>IDENTIFICATION</scope>
    <source>
        <strain evidence="2">Glennie</strain>
    </source>
</reference>
<dbReference type="AlphaFoldDB" id="A0A6I8NL27"/>
<feature type="region of interest" description="Disordered" evidence="1">
    <location>
        <begin position="50"/>
        <end position="108"/>
    </location>
</feature>
<dbReference type="InterPro" id="IPR038513">
    <property type="entry name" value="FAIM1_dom_sf"/>
</dbReference>
<keyword evidence="3" id="KW-1185">Reference proteome</keyword>
<dbReference type="Ensembl" id="ENSOANT00000056160.1">
    <property type="protein sequence ID" value="ENSOANP00000041838.1"/>
    <property type="gene ID" value="ENSOANG00000042267.1"/>
</dbReference>
<dbReference type="PANTHER" id="PTHR13088:SF3">
    <property type="entry name" value="FAS APOPTOTIC INHIBITORY MOLECULE 1"/>
    <property type="match status" value="1"/>
</dbReference>
<reference evidence="2" key="2">
    <citation type="submission" date="2025-08" db="UniProtKB">
        <authorList>
            <consortium name="Ensembl"/>
        </authorList>
    </citation>
    <scope>IDENTIFICATION</scope>
    <source>
        <strain evidence="2">Glennie</strain>
    </source>
</reference>
<feature type="region of interest" description="Disordered" evidence="1">
    <location>
        <begin position="264"/>
        <end position="372"/>
    </location>
</feature>